<evidence type="ECO:0000313" key="3">
    <source>
        <dbReference type="Proteomes" id="UP000827892"/>
    </source>
</evidence>
<gene>
    <name evidence="2" type="ORF">L3Y34_006199</name>
</gene>
<dbReference type="EMBL" id="CP090895">
    <property type="protein sequence ID" value="ULT86351.1"/>
    <property type="molecule type" value="Genomic_DNA"/>
</dbReference>
<keyword evidence="1" id="KW-0732">Signal</keyword>
<feature type="signal peptide" evidence="1">
    <location>
        <begin position="1"/>
        <end position="17"/>
    </location>
</feature>
<organism evidence="2 3">
    <name type="scientific">Caenorhabditis briggsae</name>
    <dbReference type="NCBI Taxonomy" id="6238"/>
    <lineage>
        <taxon>Eukaryota</taxon>
        <taxon>Metazoa</taxon>
        <taxon>Ecdysozoa</taxon>
        <taxon>Nematoda</taxon>
        <taxon>Chromadorea</taxon>
        <taxon>Rhabditida</taxon>
        <taxon>Rhabditina</taxon>
        <taxon>Rhabditomorpha</taxon>
        <taxon>Rhabditoidea</taxon>
        <taxon>Rhabditidae</taxon>
        <taxon>Peloderinae</taxon>
        <taxon>Caenorhabditis</taxon>
    </lineage>
</organism>
<dbReference type="Proteomes" id="UP000827892">
    <property type="component" value="Chromosome V"/>
</dbReference>
<evidence type="ECO:0000256" key="1">
    <source>
        <dbReference type="SAM" id="SignalP"/>
    </source>
</evidence>
<evidence type="ECO:0000313" key="2">
    <source>
        <dbReference type="EMBL" id="ULT86351.1"/>
    </source>
</evidence>
<name>A0AAE8ZW17_CAEBR</name>
<proteinExistence type="predicted"/>
<sequence length="85" mass="9871">MTIMILLAFSFIGLVFGYDASKCTSSELPIAMKCNTKHKELRSQGVTLDLDDVKKYDKAQQNLRGFSRMFDTIQMWRNYKRCGEH</sequence>
<reference evidence="2 3" key="1">
    <citation type="submission" date="2022-02" db="EMBL/GenBank/DDBJ databases">
        <title>Chromosome-level reference genomes for two strains of Caenorhabditis briggsae: an improved platform for comparative genomics.</title>
        <authorList>
            <person name="Stevens L."/>
            <person name="Andersen E.C."/>
        </authorList>
    </citation>
    <scope>NUCLEOTIDE SEQUENCE [LARGE SCALE GENOMIC DNA]</scope>
    <source>
        <strain evidence="2">QX1410_ONT</strain>
        <tissue evidence="2">Whole-organism</tissue>
    </source>
</reference>
<feature type="chain" id="PRO_5042199844" evidence="1">
    <location>
        <begin position="18"/>
        <end position="85"/>
    </location>
</feature>
<dbReference type="AlphaFoldDB" id="A0AAE8ZW17"/>
<protein>
    <submittedName>
        <fullName evidence="2">Uncharacterized protein</fullName>
    </submittedName>
</protein>
<accession>A0AAE8ZW17</accession>